<sequence>MGALAAGAFALVRPTSYI</sequence>
<accession>A0A0A9E9H3</accession>
<proteinExistence type="predicted"/>
<evidence type="ECO:0000313" key="1">
    <source>
        <dbReference type="EMBL" id="JAD96691.1"/>
    </source>
</evidence>
<name>A0A0A9E9H3_ARUDO</name>
<reference evidence="1" key="1">
    <citation type="submission" date="2014-09" db="EMBL/GenBank/DDBJ databases">
        <authorList>
            <person name="Magalhaes I.L.F."/>
            <person name="Oliveira U."/>
            <person name="Santos F.R."/>
            <person name="Vidigal T.H.D.A."/>
            <person name="Brescovit A.D."/>
            <person name="Santos A.J."/>
        </authorList>
    </citation>
    <scope>NUCLEOTIDE SEQUENCE</scope>
    <source>
        <tissue evidence="1">Shoot tissue taken approximately 20 cm above the soil surface</tissue>
    </source>
</reference>
<reference evidence="1" key="2">
    <citation type="journal article" date="2015" name="Data Brief">
        <title>Shoot transcriptome of the giant reed, Arundo donax.</title>
        <authorList>
            <person name="Barrero R.A."/>
            <person name="Guerrero F.D."/>
            <person name="Moolhuijzen P."/>
            <person name="Goolsby J.A."/>
            <person name="Tidwell J."/>
            <person name="Bellgard S.E."/>
            <person name="Bellgard M.I."/>
        </authorList>
    </citation>
    <scope>NUCLEOTIDE SEQUENCE</scope>
    <source>
        <tissue evidence="1">Shoot tissue taken approximately 20 cm above the soil surface</tissue>
    </source>
</reference>
<dbReference type="AlphaFoldDB" id="A0A0A9E9H3"/>
<protein>
    <submittedName>
        <fullName evidence="1">Uncharacterized protein</fullName>
    </submittedName>
</protein>
<dbReference type="EMBL" id="GBRH01201204">
    <property type="protein sequence ID" value="JAD96691.1"/>
    <property type="molecule type" value="Transcribed_RNA"/>
</dbReference>
<organism evidence="1">
    <name type="scientific">Arundo donax</name>
    <name type="common">Giant reed</name>
    <name type="synonym">Donax arundinaceus</name>
    <dbReference type="NCBI Taxonomy" id="35708"/>
    <lineage>
        <taxon>Eukaryota</taxon>
        <taxon>Viridiplantae</taxon>
        <taxon>Streptophyta</taxon>
        <taxon>Embryophyta</taxon>
        <taxon>Tracheophyta</taxon>
        <taxon>Spermatophyta</taxon>
        <taxon>Magnoliopsida</taxon>
        <taxon>Liliopsida</taxon>
        <taxon>Poales</taxon>
        <taxon>Poaceae</taxon>
        <taxon>PACMAD clade</taxon>
        <taxon>Arundinoideae</taxon>
        <taxon>Arundineae</taxon>
        <taxon>Arundo</taxon>
    </lineage>
</organism>